<dbReference type="InterPro" id="IPR009000">
    <property type="entry name" value="Transl_B-barrel_sf"/>
</dbReference>
<evidence type="ECO:0000256" key="1">
    <source>
        <dbReference type="ARBA" id="ARBA00007249"/>
    </source>
</evidence>
<feature type="region of interest" description="Disordered" evidence="4">
    <location>
        <begin position="642"/>
        <end position="745"/>
    </location>
</feature>
<feature type="compositionally biased region" description="Low complexity" evidence="4">
    <location>
        <begin position="669"/>
        <end position="679"/>
    </location>
</feature>
<keyword evidence="3" id="KW-0342">GTP-binding</keyword>
<evidence type="ECO:0000256" key="2">
    <source>
        <dbReference type="ARBA" id="ARBA00022741"/>
    </source>
</evidence>
<dbReference type="SUPFAM" id="SSF50465">
    <property type="entry name" value="EF-Tu/eEF-1alpha/eIF2-gamma C-terminal domain"/>
    <property type="match status" value="1"/>
</dbReference>
<dbReference type="InterPro" id="IPR000795">
    <property type="entry name" value="T_Tr_GTP-bd_dom"/>
</dbReference>
<dbReference type="WBParaSite" id="TREG1_116400.1">
    <property type="protein sequence ID" value="TREG1_116400.1"/>
    <property type="gene ID" value="TREG1_116400"/>
</dbReference>
<evidence type="ECO:0000313" key="6">
    <source>
        <dbReference type="Proteomes" id="UP000050795"/>
    </source>
</evidence>
<sequence length="745" mass="80949">MDGNTSSLSILSDKYAFLNPTEDQFVHLKTCLETELENGQGECFLELGVGDAQCPGLTPQEMDQCVCTADRLAECLSSHLIHLRDRWITSGSGSGATVSTTTTTTTPTKPSAVSNNHNHSQGATSPRSKIQNDVNMNDDDDGNVAENRRLKKDKEENSTKSRHIASSQQQSSSEEVNTTAASSASVSSTNTATTGGGCLVKEYLLRKRTASDDFVDVRVAVVGNVDAGKSTLLGVLTHGELDNGRGLARLRLLRHKHEAETGRTSSVAHDILGFNSIGQVVNKPMHGHLNWSEICEASAKVITFIDLAGHERYLKTTIFGMTGHAPDYVMFMVGANAGVIGMAKEHLGLALALCVPVFVVVTKIDMCPPNVLHETMNLLFRILKSPGCRKIPALISSTDDVICCATNFTSERMCPIFPVSNVNGTNLDLLKLFLNLLPSRSEPRLNEPAHFQVDEIFSVQGVGTVISGTCLSGVIRLNDTLLLGPDLSGQFNPVSIKSIQRKRLSVNYVRGGQTASFALKKLRRNQVRKGMVLLAPELKPKACIEFIAEVLILHHPTTISVGYQAMVHAGPVRQTATILKLNTHERLRTGDKDMVVFRFIKCPEFLYTGLRLIFREGKTKAVGTVKELVPYTAPIQQNPRTRMFRKYPFKATQPTGTTEDTKIQSTGVSSSCASTAKSSEQTNSTSHDFPSTPISDLLSNNNNTNSSSNASKQRKHHHRTRKEISNDTNSAGGCGTGTQQSAKSN</sequence>
<feature type="compositionally biased region" description="Low complexity" evidence="4">
    <location>
        <begin position="91"/>
        <end position="114"/>
    </location>
</feature>
<dbReference type="CDD" id="cd04165">
    <property type="entry name" value="GTPBP1_like"/>
    <property type="match status" value="1"/>
</dbReference>
<evidence type="ECO:0000256" key="3">
    <source>
        <dbReference type="ARBA" id="ARBA00023134"/>
    </source>
</evidence>
<name>A0AA85IS89_TRIRE</name>
<dbReference type="FunFam" id="3.40.50.300:FF:000091">
    <property type="entry name" value="Probable GTP-binding protein 1"/>
    <property type="match status" value="1"/>
</dbReference>
<dbReference type="CDD" id="cd03708">
    <property type="entry name" value="GTPBP_III"/>
    <property type="match status" value="1"/>
</dbReference>
<feature type="region of interest" description="Disordered" evidence="4">
    <location>
        <begin position="91"/>
        <end position="192"/>
    </location>
</feature>
<dbReference type="InterPro" id="IPR035531">
    <property type="entry name" value="GTPBP1-like"/>
</dbReference>
<feature type="compositionally biased region" description="Basic residues" evidence="4">
    <location>
        <begin position="712"/>
        <end position="721"/>
    </location>
</feature>
<feature type="compositionally biased region" description="Low complexity" evidence="4">
    <location>
        <begin position="699"/>
        <end position="711"/>
    </location>
</feature>
<dbReference type="InterPro" id="IPR004161">
    <property type="entry name" value="EFTu-like_2"/>
</dbReference>
<protein>
    <recommendedName>
        <fullName evidence="5">Tr-type G domain-containing protein</fullName>
    </recommendedName>
</protein>
<evidence type="ECO:0000259" key="5">
    <source>
        <dbReference type="PROSITE" id="PS51722"/>
    </source>
</evidence>
<feature type="compositionally biased region" description="Basic and acidic residues" evidence="4">
    <location>
        <begin position="146"/>
        <end position="159"/>
    </location>
</feature>
<dbReference type="SUPFAM" id="SSF52540">
    <property type="entry name" value="P-loop containing nucleoside triphosphate hydrolases"/>
    <property type="match status" value="1"/>
</dbReference>
<dbReference type="InterPro" id="IPR009001">
    <property type="entry name" value="Transl_elong_EF1A/Init_IF2_C"/>
</dbReference>
<feature type="compositionally biased region" description="Polar residues" evidence="4">
    <location>
        <begin position="652"/>
        <end position="668"/>
    </location>
</feature>
<comment type="similarity">
    <text evidence="1">Belongs to the TRAFAC class translation factor GTPase superfamily. Classic translation factor GTPase family. EF-Tu/EF-1A subfamily.</text>
</comment>
<evidence type="ECO:0000313" key="7">
    <source>
        <dbReference type="WBParaSite" id="TREG1_116400.1"/>
    </source>
</evidence>
<accession>A0AA85IS89</accession>
<keyword evidence="2" id="KW-0547">Nucleotide-binding</keyword>
<dbReference type="SUPFAM" id="SSF50447">
    <property type="entry name" value="Translation proteins"/>
    <property type="match status" value="1"/>
</dbReference>
<dbReference type="Pfam" id="PF03144">
    <property type="entry name" value="GTP_EFTU_D2"/>
    <property type="match status" value="1"/>
</dbReference>
<dbReference type="AlphaFoldDB" id="A0AA85IS89"/>
<dbReference type="GO" id="GO:0003924">
    <property type="term" value="F:GTPase activity"/>
    <property type="evidence" value="ECO:0007669"/>
    <property type="project" value="InterPro"/>
</dbReference>
<feature type="compositionally biased region" description="Low complexity" evidence="4">
    <location>
        <begin position="166"/>
        <end position="192"/>
    </location>
</feature>
<dbReference type="CDD" id="cd03694">
    <property type="entry name" value="GTPBP_II"/>
    <property type="match status" value="1"/>
</dbReference>
<reference evidence="7 8" key="2">
    <citation type="submission" date="2023-11" db="UniProtKB">
        <authorList>
            <consortium name="WormBaseParasite"/>
        </authorList>
    </citation>
    <scope>IDENTIFICATION</scope>
</reference>
<dbReference type="PANTHER" id="PTHR43721">
    <property type="entry name" value="ELONGATION FACTOR TU-RELATED"/>
    <property type="match status" value="1"/>
</dbReference>
<feature type="domain" description="Tr-type G" evidence="5">
    <location>
        <begin position="214"/>
        <end position="444"/>
    </location>
</feature>
<dbReference type="WBParaSite" id="TREG1_116400.2">
    <property type="protein sequence ID" value="TREG1_116400.2"/>
    <property type="gene ID" value="TREG1_116400"/>
</dbReference>
<evidence type="ECO:0000256" key="4">
    <source>
        <dbReference type="SAM" id="MobiDB-lite"/>
    </source>
</evidence>
<dbReference type="PANTHER" id="PTHR43721:SF9">
    <property type="entry name" value="GTP-BINDING PROTEIN 1"/>
    <property type="match status" value="1"/>
</dbReference>
<dbReference type="InterPro" id="IPR027417">
    <property type="entry name" value="P-loop_NTPase"/>
</dbReference>
<dbReference type="Proteomes" id="UP000050795">
    <property type="component" value="Unassembled WGS sequence"/>
</dbReference>
<reference evidence="6" key="1">
    <citation type="submission" date="2022-06" db="EMBL/GenBank/DDBJ databases">
        <authorList>
            <person name="Berger JAMES D."/>
            <person name="Berger JAMES D."/>
        </authorList>
    </citation>
    <scope>NUCLEOTIDE SEQUENCE [LARGE SCALE GENOMIC DNA]</scope>
</reference>
<dbReference type="PROSITE" id="PS51722">
    <property type="entry name" value="G_TR_2"/>
    <property type="match status" value="1"/>
</dbReference>
<feature type="compositionally biased region" description="Polar residues" evidence="4">
    <location>
        <begin position="726"/>
        <end position="745"/>
    </location>
</feature>
<dbReference type="InterPro" id="IPR050055">
    <property type="entry name" value="EF-Tu_GTPase"/>
</dbReference>
<dbReference type="GO" id="GO:0003746">
    <property type="term" value="F:translation elongation factor activity"/>
    <property type="evidence" value="ECO:0007669"/>
    <property type="project" value="TreeGrafter"/>
</dbReference>
<dbReference type="GO" id="GO:0005525">
    <property type="term" value="F:GTP binding"/>
    <property type="evidence" value="ECO:0007669"/>
    <property type="project" value="UniProtKB-KW"/>
</dbReference>
<keyword evidence="6" id="KW-1185">Reference proteome</keyword>
<feature type="compositionally biased region" description="Polar residues" evidence="4">
    <location>
        <begin position="680"/>
        <end position="698"/>
    </location>
</feature>
<evidence type="ECO:0000313" key="8">
    <source>
        <dbReference type="WBParaSite" id="TREG1_116400.2"/>
    </source>
</evidence>
<dbReference type="Gene3D" id="3.40.50.300">
    <property type="entry name" value="P-loop containing nucleotide triphosphate hydrolases"/>
    <property type="match status" value="1"/>
</dbReference>
<proteinExistence type="inferred from homology"/>
<dbReference type="Gene3D" id="2.40.30.10">
    <property type="entry name" value="Translation factors"/>
    <property type="match status" value="2"/>
</dbReference>
<dbReference type="FunFam" id="2.40.30.10:FF:000014">
    <property type="entry name" value="Probable GTP-binding protein 1"/>
    <property type="match status" value="1"/>
</dbReference>
<organism evidence="6 7">
    <name type="scientific">Trichobilharzia regenti</name>
    <name type="common">Nasal bird schistosome</name>
    <dbReference type="NCBI Taxonomy" id="157069"/>
    <lineage>
        <taxon>Eukaryota</taxon>
        <taxon>Metazoa</taxon>
        <taxon>Spiralia</taxon>
        <taxon>Lophotrochozoa</taxon>
        <taxon>Platyhelminthes</taxon>
        <taxon>Trematoda</taxon>
        <taxon>Digenea</taxon>
        <taxon>Strigeidida</taxon>
        <taxon>Schistosomatoidea</taxon>
        <taxon>Schistosomatidae</taxon>
        <taxon>Trichobilharzia</taxon>
    </lineage>
</organism>
<dbReference type="Pfam" id="PF00009">
    <property type="entry name" value="GTP_EFTU"/>
    <property type="match status" value="1"/>
</dbReference>
<feature type="compositionally biased region" description="Polar residues" evidence="4">
    <location>
        <begin position="115"/>
        <end position="131"/>
    </location>
</feature>